<organism evidence="7 9">
    <name type="scientific">Branchiostoma floridae</name>
    <name type="common">Florida lancelet</name>
    <name type="synonym">Amphioxus</name>
    <dbReference type="NCBI Taxonomy" id="7739"/>
    <lineage>
        <taxon>Eukaryota</taxon>
        <taxon>Metazoa</taxon>
        <taxon>Chordata</taxon>
        <taxon>Cephalochordata</taxon>
        <taxon>Leptocardii</taxon>
        <taxon>Amphioxiformes</taxon>
        <taxon>Branchiostomatidae</taxon>
        <taxon>Branchiostoma</taxon>
    </lineage>
</organism>
<dbReference type="GO" id="GO:0005737">
    <property type="term" value="C:cytoplasm"/>
    <property type="evidence" value="ECO:0000318"/>
    <property type="project" value="GO_Central"/>
</dbReference>
<evidence type="ECO:0000313" key="8">
    <source>
        <dbReference type="RefSeq" id="XP_035678595.1"/>
    </source>
</evidence>
<dbReference type="InterPro" id="IPR051731">
    <property type="entry name" value="DENND11/AVL9_GEFs"/>
</dbReference>
<dbReference type="GO" id="GO:0005085">
    <property type="term" value="F:guanyl-nucleotide exchange factor activity"/>
    <property type="evidence" value="ECO:0007669"/>
    <property type="project" value="UniProtKB-KW"/>
</dbReference>
<dbReference type="RefSeq" id="XP_035678596.1">
    <property type="nucleotide sequence ID" value="XM_035822703.1"/>
</dbReference>
<dbReference type="InterPro" id="IPR037516">
    <property type="entry name" value="Tripartite_DENN"/>
</dbReference>
<evidence type="ECO:0000313" key="7">
    <source>
        <dbReference type="Proteomes" id="UP000001554"/>
    </source>
</evidence>
<dbReference type="PANTHER" id="PTHR31017:SF2">
    <property type="entry name" value="DENN DOMAIN-CONTAINING PROTEIN 11"/>
    <property type="match status" value="1"/>
</dbReference>
<keyword evidence="7" id="KW-1185">Reference proteome</keyword>
<dbReference type="KEGG" id="bfo:118417237"/>
<evidence type="ECO:0000256" key="3">
    <source>
        <dbReference type="ARBA" id="ARBA00022658"/>
    </source>
</evidence>
<protein>
    <recommendedName>
        <fullName evidence="2">DENN domain-containing protein 11</fullName>
    </recommendedName>
    <alternativeName>
        <fullName evidence="4">Protein LCHN</fullName>
    </alternativeName>
</protein>
<dbReference type="RefSeq" id="XP_035678595.1">
    <property type="nucleotide sequence ID" value="XM_035822702.1"/>
</dbReference>
<name>A0A9J7L9Q9_BRAFL</name>
<sequence>MANDTSEKTPLLDNEDDSSEYRRSREQVKSLYLKASSQKSGIIAPEDLYCRNTINISASNSNFQDIKEADYIVAIFVVAFDTRTGNIIEWCKPEDSDLDGVEFKAMASGSHTILKDFIYFKKDNLYGLSCFENMPVESELERGARMKSVGILATSYTSLYRHMQFLENQVRHQLETPGRYEQLRAFWEDRKGSLPMSNPGRSLLSPMTEIPRADMRITHPAGCFSQFLKFFGEQIFVLWKYALLRRRILFFSPPPIGVVCYRVYCACCLARHTIPEIPEKPLKPHFYVNIADIDRLETEVSYLACTTEKIFQEKSHLYDVYVDNQNVETHIPSLQDMLRLNDSDRDKYSKLLNQSEEVYASLPRTVSEELYSRDMEDDEVADDEQVFITFFTEQNNRIFQTLLDVASTSDRTLTMDHMRSMGLDPVRDRQFVMDLVELHGIDVMLVIDNPCCGV</sequence>
<dbReference type="PANTHER" id="PTHR31017">
    <property type="entry name" value="LATE SECRETORY PATHWAY PROTEIN AVL9-RELATED"/>
    <property type="match status" value="1"/>
</dbReference>
<evidence type="ECO:0000259" key="6">
    <source>
        <dbReference type="PROSITE" id="PS50211"/>
    </source>
</evidence>
<evidence type="ECO:0000256" key="1">
    <source>
        <dbReference type="ARBA" id="ARBA00007629"/>
    </source>
</evidence>
<evidence type="ECO:0000256" key="2">
    <source>
        <dbReference type="ARBA" id="ARBA00015743"/>
    </source>
</evidence>
<evidence type="ECO:0000256" key="4">
    <source>
        <dbReference type="ARBA" id="ARBA00033400"/>
    </source>
</evidence>
<feature type="region of interest" description="Disordered" evidence="5">
    <location>
        <begin position="1"/>
        <end position="23"/>
    </location>
</feature>
<accession>A0A9J7L9Q9</accession>
<dbReference type="AlphaFoldDB" id="A0A9J7L9Q9"/>
<dbReference type="PROSITE" id="PS50211">
    <property type="entry name" value="DENN"/>
    <property type="match status" value="1"/>
</dbReference>
<dbReference type="Pfam" id="PF09804">
    <property type="entry name" value="DENND11"/>
    <property type="match status" value="1"/>
</dbReference>
<gene>
    <name evidence="8 9" type="primary">LOC118417237</name>
</gene>
<dbReference type="GeneID" id="118417237"/>
<evidence type="ECO:0000256" key="5">
    <source>
        <dbReference type="SAM" id="MobiDB-lite"/>
    </source>
</evidence>
<keyword evidence="3" id="KW-0344">Guanine-nucleotide releasing factor</keyword>
<reference evidence="8 9" key="2">
    <citation type="submission" date="2025-04" db="UniProtKB">
        <authorList>
            <consortium name="RefSeq"/>
        </authorList>
    </citation>
    <scope>IDENTIFICATION</scope>
    <source>
        <strain evidence="8 9">S238N-H82</strain>
        <tissue evidence="8 9">Testes</tissue>
    </source>
</reference>
<evidence type="ECO:0000313" key="9">
    <source>
        <dbReference type="RefSeq" id="XP_035678596.1"/>
    </source>
</evidence>
<dbReference type="InterPro" id="IPR018626">
    <property type="entry name" value="LCHN/Anr2"/>
</dbReference>
<feature type="domain" description="UDENN" evidence="6">
    <location>
        <begin position="1"/>
        <end position="454"/>
    </location>
</feature>
<reference evidence="7" key="1">
    <citation type="journal article" date="2020" name="Nat. Ecol. Evol.">
        <title>Deeply conserved synteny resolves early events in vertebrate evolution.</title>
        <authorList>
            <person name="Simakov O."/>
            <person name="Marletaz F."/>
            <person name="Yue J.X."/>
            <person name="O'Connell B."/>
            <person name="Jenkins J."/>
            <person name="Brandt A."/>
            <person name="Calef R."/>
            <person name="Tung C.H."/>
            <person name="Huang T.K."/>
            <person name="Schmutz J."/>
            <person name="Satoh N."/>
            <person name="Yu J.K."/>
            <person name="Putnam N.H."/>
            <person name="Green R.E."/>
            <person name="Rokhsar D.S."/>
        </authorList>
    </citation>
    <scope>NUCLEOTIDE SEQUENCE [LARGE SCALE GENOMIC DNA]</scope>
    <source>
        <strain evidence="7">S238N-H82</strain>
    </source>
</reference>
<proteinExistence type="inferred from homology"/>
<dbReference type="OrthoDB" id="2152680at2759"/>
<comment type="similarity">
    <text evidence="1">Belongs to the DENND11 family.</text>
</comment>
<dbReference type="OMA" id="KYMYPEM"/>
<dbReference type="Proteomes" id="UP000001554">
    <property type="component" value="Chromosome 6"/>
</dbReference>